<comment type="similarity">
    <text evidence="1">Belongs to the short-chain dehydrogenases/reductases (SDR) family.</text>
</comment>
<dbReference type="PANTHER" id="PTHR44252:SF3">
    <property type="entry name" value="D-ERYTHRULOSE REDUCTASE-RELATED"/>
    <property type="match status" value="1"/>
</dbReference>
<dbReference type="GO" id="GO:0006006">
    <property type="term" value="P:glucose metabolic process"/>
    <property type="evidence" value="ECO:0007669"/>
    <property type="project" value="TreeGrafter"/>
</dbReference>
<protein>
    <submittedName>
        <fullName evidence="3">L-xylulose reductase</fullName>
    </submittedName>
</protein>
<sequence length="183" mass="19634">MSLKYSFAGKRILVTGGGQALQGITLSYRNSADLADWDATRKAIQSFGVLDHVVNNAAMAKPQKLLDITKESAKLQFDVNFFACINVAQTVARKMIDVGSGGTFVNGCKGAVPFTSMYCASKAALEMLTKSTLWSWRVTRNVIKRAIDSNEVADLVMFLLSPLSAMITGETVVVDGGALASIM</sequence>
<dbReference type="GO" id="GO:0004090">
    <property type="term" value="F:carbonyl reductase (NADPH) activity"/>
    <property type="evidence" value="ECO:0007669"/>
    <property type="project" value="TreeGrafter"/>
</dbReference>
<organism evidence="3 4">
    <name type="scientific">Orchesella cincta</name>
    <name type="common">Springtail</name>
    <name type="synonym">Podura cincta</name>
    <dbReference type="NCBI Taxonomy" id="48709"/>
    <lineage>
        <taxon>Eukaryota</taxon>
        <taxon>Metazoa</taxon>
        <taxon>Ecdysozoa</taxon>
        <taxon>Arthropoda</taxon>
        <taxon>Hexapoda</taxon>
        <taxon>Collembola</taxon>
        <taxon>Entomobryomorpha</taxon>
        <taxon>Entomobryoidea</taxon>
        <taxon>Orchesellidae</taxon>
        <taxon>Orchesellinae</taxon>
        <taxon>Orchesella</taxon>
    </lineage>
</organism>
<dbReference type="PRINTS" id="PR00081">
    <property type="entry name" value="GDHRDH"/>
</dbReference>
<dbReference type="GO" id="GO:0050038">
    <property type="term" value="F:L-xylulose reductase (NADPH) activity"/>
    <property type="evidence" value="ECO:0007669"/>
    <property type="project" value="TreeGrafter"/>
</dbReference>
<dbReference type="EMBL" id="LJIJ01006682">
    <property type="protein sequence ID" value="ODM86946.1"/>
    <property type="molecule type" value="Genomic_DNA"/>
</dbReference>
<dbReference type="InterPro" id="IPR051737">
    <property type="entry name" value="L-xylulose/Carbonyl_redctase"/>
</dbReference>
<proteinExistence type="inferred from homology"/>
<reference evidence="3 4" key="1">
    <citation type="journal article" date="2016" name="Genome Biol. Evol.">
        <title>Gene Family Evolution Reflects Adaptation to Soil Environmental Stressors in the Genome of the Collembolan Orchesella cincta.</title>
        <authorList>
            <person name="Faddeeva-Vakhrusheva A."/>
            <person name="Derks M.F."/>
            <person name="Anvar S.Y."/>
            <person name="Agamennone V."/>
            <person name="Suring W."/>
            <person name="Smit S."/>
            <person name="van Straalen N.M."/>
            <person name="Roelofs D."/>
        </authorList>
    </citation>
    <scope>NUCLEOTIDE SEQUENCE [LARGE SCALE GENOMIC DNA]</scope>
    <source>
        <tissue evidence="3">Mixed pool</tissue>
    </source>
</reference>
<dbReference type="PANTHER" id="PTHR44252">
    <property type="entry name" value="D-ERYTHRULOSE REDUCTASE"/>
    <property type="match status" value="1"/>
</dbReference>
<dbReference type="GO" id="GO:0005997">
    <property type="term" value="P:xylulose metabolic process"/>
    <property type="evidence" value="ECO:0007669"/>
    <property type="project" value="TreeGrafter"/>
</dbReference>
<dbReference type="AlphaFoldDB" id="A0A1D2M1V6"/>
<dbReference type="SUPFAM" id="SSF51735">
    <property type="entry name" value="NAD(P)-binding Rossmann-fold domains"/>
    <property type="match status" value="1"/>
</dbReference>
<comment type="caution">
    <text evidence="3">The sequence shown here is derived from an EMBL/GenBank/DDBJ whole genome shotgun (WGS) entry which is preliminary data.</text>
</comment>
<dbReference type="Pfam" id="PF13561">
    <property type="entry name" value="adh_short_C2"/>
    <property type="match status" value="1"/>
</dbReference>
<keyword evidence="2" id="KW-0521">NADP</keyword>
<dbReference type="Gene3D" id="3.40.50.720">
    <property type="entry name" value="NAD(P)-binding Rossmann-like Domain"/>
    <property type="match status" value="1"/>
</dbReference>
<dbReference type="Proteomes" id="UP000094527">
    <property type="component" value="Unassembled WGS sequence"/>
</dbReference>
<dbReference type="InterPro" id="IPR002347">
    <property type="entry name" value="SDR_fam"/>
</dbReference>
<name>A0A1D2M1V6_ORCCI</name>
<evidence type="ECO:0000313" key="4">
    <source>
        <dbReference type="Proteomes" id="UP000094527"/>
    </source>
</evidence>
<dbReference type="Pfam" id="PF00106">
    <property type="entry name" value="adh_short"/>
    <property type="match status" value="1"/>
</dbReference>
<evidence type="ECO:0000313" key="3">
    <source>
        <dbReference type="EMBL" id="ODM86946.1"/>
    </source>
</evidence>
<keyword evidence="4" id="KW-1185">Reference proteome</keyword>
<dbReference type="OrthoDB" id="47007at2759"/>
<gene>
    <name evidence="3" type="ORF">Ocin01_19736</name>
</gene>
<dbReference type="InterPro" id="IPR036291">
    <property type="entry name" value="NAD(P)-bd_dom_sf"/>
</dbReference>
<evidence type="ECO:0000256" key="1">
    <source>
        <dbReference type="ARBA" id="ARBA00006484"/>
    </source>
</evidence>
<evidence type="ECO:0000256" key="2">
    <source>
        <dbReference type="ARBA" id="ARBA00022857"/>
    </source>
</evidence>
<dbReference type="STRING" id="48709.A0A1D2M1V6"/>
<accession>A0A1D2M1V6</accession>